<dbReference type="InterPro" id="IPR006073">
    <property type="entry name" value="GTP-bd"/>
</dbReference>
<dbReference type="Pfam" id="PF01018">
    <property type="entry name" value="GTP1_OBG"/>
    <property type="match status" value="1"/>
</dbReference>
<name>A0ABQ2XGQ6_9BURK</name>
<dbReference type="PRINTS" id="PR00326">
    <property type="entry name" value="GTP1OBG"/>
</dbReference>
<dbReference type="Proteomes" id="UP000620127">
    <property type="component" value="Unassembled WGS sequence"/>
</dbReference>
<feature type="binding site" evidence="6">
    <location>
        <begin position="315"/>
        <end position="317"/>
    </location>
    <ligand>
        <name>GTP</name>
        <dbReference type="ChEBI" id="CHEBI:37565"/>
    </ligand>
</feature>
<evidence type="ECO:0000256" key="3">
    <source>
        <dbReference type="ARBA" id="ARBA00022801"/>
    </source>
</evidence>
<dbReference type="PIRSF" id="PIRSF002401">
    <property type="entry name" value="GTP_bd_Obg/CgtA"/>
    <property type="match status" value="1"/>
</dbReference>
<reference evidence="11" key="1">
    <citation type="journal article" date="2019" name="Int. J. Syst. Evol. Microbiol.">
        <title>The Global Catalogue of Microorganisms (GCM) 10K type strain sequencing project: providing services to taxonomists for standard genome sequencing and annotation.</title>
        <authorList>
            <consortium name="The Broad Institute Genomics Platform"/>
            <consortium name="The Broad Institute Genome Sequencing Center for Infectious Disease"/>
            <person name="Wu L."/>
            <person name="Ma J."/>
        </authorList>
    </citation>
    <scope>NUCLEOTIDE SEQUENCE [LARGE SCALE GENOMIC DNA]</scope>
    <source>
        <strain evidence="11">KCTC 23916</strain>
    </source>
</reference>
<dbReference type="EMBL" id="BMYT01000003">
    <property type="protein sequence ID" value="GGX15155.1"/>
    <property type="molecule type" value="Genomic_DNA"/>
</dbReference>
<keyword evidence="11" id="KW-1185">Reference proteome</keyword>
<feature type="binding site" evidence="6">
    <location>
        <begin position="284"/>
        <end position="287"/>
    </location>
    <ligand>
        <name>GTP</name>
        <dbReference type="ChEBI" id="CHEBI:37565"/>
    </ligand>
</feature>
<dbReference type="InterPro" id="IPR036726">
    <property type="entry name" value="GTP1_OBG_dom_sf"/>
</dbReference>
<feature type="domain" description="OBG-type G" evidence="8">
    <location>
        <begin position="160"/>
        <end position="334"/>
    </location>
</feature>
<comment type="caution">
    <text evidence="10">The sequence shown here is derived from an EMBL/GenBank/DDBJ whole genome shotgun (WGS) entry which is preliminary data.</text>
</comment>
<dbReference type="InterPro" id="IPR045086">
    <property type="entry name" value="OBG_GTPase"/>
</dbReference>
<comment type="subunit">
    <text evidence="6">Monomer.</text>
</comment>
<feature type="binding site" evidence="6">
    <location>
        <begin position="166"/>
        <end position="173"/>
    </location>
    <ligand>
        <name>GTP</name>
        <dbReference type="ChEBI" id="CHEBI:37565"/>
    </ligand>
</feature>
<evidence type="ECO:0000313" key="10">
    <source>
        <dbReference type="EMBL" id="GGX15155.1"/>
    </source>
</evidence>
<feature type="binding site" evidence="6">
    <location>
        <position position="173"/>
    </location>
    <ligand>
        <name>Mg(2+)</name>
        <dbReference type="ChEBI" id="CHEBI:18420"/>
    </ligand>
</feature>
<sequence>MKFIDEARIEVIAGDGGNGVASFCREKFRPFGGPDGGDGGKGGSIYAVGDRNINTLVDFRYSKLHKAKDGENGRGADCYGKGADDIRLRMPVGTLIVDRNTDEVIADITEHGQEVLLARGGEGGWGNIHFKSSTNRAPRQRSDGKEGERRELKLELKVLADVGLLGLPNAGKSTFITAVSNARPKIADYPFTTLHPNLGMVRVSHEKSFVIADIPGLIEGAADGVGLGVQFLKHLQRTGLLLHIVDLAPFDEGADPVKDAKALIKELQKYDETLADKPRWLVLNKLDVLSEDERKKRVKDFVKRFGWKGPVFEISALSHEGCQALINDIYVHLEEKRTAEQRSQETQMKEEAQGILSIDPDDPRFKVID</sequence>
<keyword evidence="2 6" id="KW-0547">Nucleotide-binding</keyword>
<evidence type="ECO:0000259" key="8">
    <source>
        <dbReference type="PROSITE" id="PS51710"/>
    </source>
</evidence>
<evidence type="ECO:0000259" key="9">
    <source>
        <dbReference type="PROSITE" id="PS51883"/>
    </source>
</evidence>
<dbReference type="Pfam" id="PF01926">
    <property type="entry name" value="MMR_HSR1"/>
    <property type="match status" value="1"/>
</dbReference>
<keyword evidence="3 6" id="KW-0378">Hydrolase</keyword>
<gene>
    <name evidence="6 10" type="primary">obg</name>
    <name evidence="10" type="ORF">GCM10011282_21870</name>
</gene>
<dbReference type="SUPFAM" id="SSF82051">
    <property type="entry name" value="Obg GTP-binding protein N-terminal domain"/>
    <property type="match status" value="1"/>
</dbReference>
<dbReference type="CDD" id="cd01898">
    <property type="entry name" value="Obg"/>
    <property type="match status" value="1"/>
</dbReference>
<accession>A0ABQ2XGQ6</accession>
<keyword evidence="4 6" id="KW-0460">Magnesium</keyword>
<evidence type="ECO:0000256" key="5">
    <source>
        <dbReference type="ARBA" id="ARBA00023134"/>
    </source>
</evidence>
<feature type="region of interest" description="Disordered" evidence="7">
    <location>
        <begin position="341"/>
        <end position="369"/>
    </location>
</feature>
<feature type="binding site" evidence="6">
    <location>
        <begin position="213"/>
        <end position="216"/>
    </location>
    <ligand>
        <name>GTP</name>
        <dbReference type="ChEBI" id="CHEBI:37565"/>
    </ligand>
</feature>
<dbReference type="SUPFAM" id="SSF52540">
    <property type="entry name" value="P-loop containing nucleoside triphosphate hydrolases"/>
    <property type="match status" value="1"/>
</dbReference>
<keyword evidence="5 6" id="KW-0342">GTP-binding</keyword>
<organism evidence="10 11">
    <name type="scientific">Undibacterium macrobrachii</name>
    <dbReference type="NCBI Taxonomy" id="1119058"/>
    <lineage>
        <taxon>Bacteria</taxon>
        <taxon>Pseudomonadati</taxon>
        <taxon>Pseudomonadota</taxon>
        <taxon>Betaproteobacteria</taxon>
        <taxon>Burkholderiales</taxon>
        <taxon>Oxalobacteraceae</taxon>
        <taxon>Undibacterium</taxon>
    </lineage>
</organism>
<dbReference type="InterPro" id="IPR006074">
    <property type="entry name" value="GTP1-OBG_CS"/>
</dbReference>
<dbReference type="RefSeq" id="WP_189346154.1">
    <property type="nucleotide sequence ID" value="NZ_BMYT01000003.1"/>
</dbReference>
<dbReference type="HAMAP" id="MF_01454">
    <property type="entry name" value="GTPase_Obg"/>
    <property type="match status" value="1"/>
</dbReference>
<comment type="subcellular location">
    <subcellularLocation>
        <location evidence="6">Cytoplasm</location>
    </subcellularLocation>
</comment>
<dbReference type="PANTHER" id="PTHR11702:SF31">
    <property type="entry name" value="MITOCHONDRIAL RIBOSOME-ASSOCIATED GTPASE 2"/>
    <property type="match status" value="1"/>
</dbReference>
<evidence type="ECO:0000313" key="11">
    <source>
        <dbReference type="Proteomes" id="UP000620127"/>
    </source>
</evidence>
<feature type="binding site" evidence="6">
    <location>
        <position position="193"/>
    </location>
    <ligand>
        <name>Mg(2+)</name>
        <dbReference type="ChEBI" id="CHEBI:18420"/>
    </ligand>
</feature>
<dbReference type="PROSITE" id="PS00905">
    <property type="entry name" value="GTP1_OBG"/>
    <property type="match status" value="1"/>
</dbReference>
<dbReference type="Gene3D" id="2.70.210.12">
    <property type="entry name" value="GTP1/OBG domain"/>
    <property type="match status" value="1"/>
</dbReference>
<dbReference type="InterPro" id="IPR031167">
    <property type="entry name" value="G_OBG"/>
</dbReference>
<comment type="similarity">
    <text evidence="1 6">Belongs to the TRAFAC class OBG-HflX-like GTPase superfamily. OBG GTPase family.</text>
</comment>
<evidence type="ECO:0000256" key="1">
    <source>
        <dbReference type="ARBA" id="ARBA00007699"/>
    </source>
</evidence>
<feature type="region of interest" description="Disordered" evidence="7">
    <location>
        <begin position="128"/>
        <end position="148"/>
    </location>
</feature>
<dbReference type="NCBIfam" id="TIGR02729">
    <property type="entry name" value="Obg_CgtA"/>
    <property type="match status" value="1"/>
</dbReference>
<protein>
    <recommendedName>
        <fullName evidence="6">GTPase Obg</fullName>
        <ecNumber evidence="6">3.6.5.-</ecNumber>
    </recommendedName>
    <alternativeName>
        <fullName evidence="6">GTP-binding protein Obg</fullName>
    </alternativeName>
</protein>
<dbReference type="EC" id="3.6.5.-" evidence="6"/>
<evidence type="ECO:0000256" key="7">
    <source>
        <dbReference type="SAM" id="MobiDB-lite"/>
    </source>
</evidence>
<feature type="binding site" evidence="6">
    <location>
        <begin position="191"/>
        <end position="195"/>
    </location>
    <ligand>
        <name>GTP</name>
        <dbReference type="ChEBI" id="CHEBI:37565"/>
    </ligand>
</feature>
<dbReference type="InterPro" id="IPR014100">
    <property type="entry name" value="GTP-bd_Obg/CgtA"/>
</dbReference>
<comment type="function">
    <text evidence="6">An essential GTPase which binds GTP, GDP and possibly (p)ppGpp with moderate affinity, with high nucleotide exchange rates and a fairly low GTP hydrolysis rate. Plays a role in control of the cell cycle, stress response, ribosome biogenesis and in those bacteria that undergo differentiation, in morphogenesis control.</text>
</comment>
<feature type="compositionally biased region" description="Basic and acidic residues" evidence="7">
    <location>
        <begin position="341"/>
        <end position="352"/>
    </location>
</feature>
<dbReference type="NCBIfam" id="NF008955">
    <property type="entry name" value="PRK12297.1"/>
    <property type="match status" value="1"/>
</dbReference>
<dbReference type="Gene3D" id="3.40.50.300">
    <property type="entry name" value="P-loop containing nucleotide triphosphate hydrolases"/>
    <property type="match status" value="1"/>
</dbReference>
<dbReference type="InterPro" id="IPR006169">
    <property type="entry name" value="GTP1_OBG_dom"/>
</dbReference>
<evidence type="ECO:0000256" key="4">
    <source>
        <dbReference type="ARBA" id="ARBA00022842"/>
    </source>
</evidence>
<comment type="cofactor">
    <cofactor evidence="6">
        <name>Mg(2+)</name>
        <dbReference type="ChEBI" id="CHEBI:18420"/>
    </cofactor>
</comment>
<dbReference type="PROSITE" id="PS51710">
    <property type="entry name" value="G_OBG"/>
    <property type="match status" value="1"/>
</dbReference>
<feature type="domain" description="Obg" evidence="9">
    <location>
        <begin position="1"/>
        <end position="159"/>
    </location>
</feature>
<dbReference type="NCBIfam" id="NF008956">
    <property type="entry name" value="PRK12299.1"/>
    <property type="match status" value="1"/>
</dbReference>
<dbReference type="PROSITE" id="PS51883">
    <property type="entry name" value="OBG"/>
    <property type="match status" value="1"/>
</dbReference>
<keyword evidence="6" id="KW-0963">Cytoplasm</keyword>
<dbReference type="InterPro" id="IPR027417">
    <property type="entry name" value="P-loop_NTPase"/>
</dbReference>
<evidence type="ECO:0000256" key="6">
    <source>
        <dbReference type="HAMAP-Rule" id="MF_01454"/>
    </source>
</evidence>
<evidence type="ECO:0000256" key="2">
    <source>
        <dbReference type="ARBA" id="ARBA00022741"/>
    </source>
</evidence>
<proteinExistence type="inferred from homology"/>
<keyword evidence="6" id="KW-0479">Metal-binding</keyword>
<dbReference type="PANTHER" id="PTHR11702">
    <property type="entry name" value="DEVELOPMENTALLY REGULATED GTP-BINDING PROTEIN-RELATED"/>
    <property type="match status" value="1"/>
</dbReference>